<sequence length="136" mass="13950">MSEHNNPNESTTVNNLDVRGNLSLMTQTVSAPAAAEAVAGSTISTTATVVVVSQTTNSDDRIYLPDPATVAVGKLYILSTDGVELSSAGKSVKINGTEVTNSSGGFTKELALAAGTHVVIKKDNSEWTATPGTPDT</sequence>
<evidence type="ECO:0000313" key="1">
    <source>
        <dbReference type="EMBL" id="QDY51919.1"/>
    </source>
</evidence>
<organism evidence="1">
    <name type="scientific">Mimiviridae sp. ChoanoV1</name>
    <dbReference type="NCBI Taxonomy" id="2596887"/>
    <lineage>
        <taxon>Viruses</taxon>
        <taxon>Varidnaviria</taxon>
        <taxon>Bamfordvirae</taxon>
        <taxon>Nucleocytoviricota</taxon>
        <taxon>Megaviricetes</taxon>
        <taxon>Imitervirales</taxon>
        <taxon>Schizomimiviridae</taxon>
    </lineage>
</organism>
<proteinExistence type="predicted"/>
<dbReference type="EMBL" id="MK250085">
    <property type="protein sequence ID" value="QDY51919.1"/>
    <property type="molecule type" value="Genomic_DNA"/>
</dbReference>
<name>A0A5B8HV79_9VIRU</name>
<gene>
    <name evidence="1" type="ORF">1_304</name>
</gene>
<protein>
    <submittedName>
        <fullName evidence="1">Uncharacterized protein</fullName>
    </submittedName>
</protein>
<accession>A0A5B8HV79</accession>
<reference evidence="1" key="1">
    <citation type="submission" date="2018-11" db="EMBL/GenBank/DDBJ databases">
        <title>A distinct lineage of giant viruses engineers rhodopsin photosystems in predatory marine eukaryotes.</title>
        <authorList>
            <person name="Needham D.M."/>
            <person name="Yoshizawa S."/>
            <person name="Hosaka T."/>
            <person name="Poirier C."/>
            <person name="Choi C.-J."/>
            <person name="Hehenberger E."/>
            <person name="Irwin N.A.T."/>
            <person name="Wilken S."/>
            <person name="Yung C.-M."/>
            <person name="Bachy C."/>
            <person name="Kurihara R."/>
            <person name="Nakajima Y."/>
            <person name="Kojima K."/>
            <person name="Kimura-Someya T."/>
            <person name="Leonard G."/>
            <person name="Malmstrom R.R."/>
            <person name="Mende D."/>
            <person name="Olson D.K."/>
            <person name="Sudo Y."/>
            <person name="Sudek S."/>
            <person name="Richards T.A."/>
            <person name="DeLong E.F."/>
            <person name="Keeling P.J."/>
            <person name="Santoro A.E."/>
            <person name="Shirouzu M."/>
            <person name="Iwasaki W."/>
            <person name="Worden A.Z."/>
        </authorList>
    </citation>
    <scope>NUCLEOTIDE SEQUENCE</scope>
</reference>